<dbReference type="HOGENOM" id="CLU_2562331_0_0_1"/>
<evidence type="ECO:0000259" key="6">
    <source>
        <dbReference type="PROSITE" id="PS51635"/>
    </source>
</evidence>
<dbReference type="eggNOG" id="KOG0513">
    <property type="taxonomic scope" value="Eukaryota"/>
</dbReference>
<evidence type="ECO:0000313" key="8">
    <source>
        <dbReference type="Proteomes" id="UP000026962"/>
    </source>
</evidence>
<comment type="similarity">
    <text evidence="1">Belongs to the patatin family.</text>
</comment>
<dbReference type="Gene3D" id="3.40.1090.10">
    <property type="entry name" value="Cytosolic phospholipase A2 catalytic domain"/>
    <property type="match status" value="1"/>
</dbReference>
<keyword evidence="3" id="KW-0443">Lipid metabolism</keyword>
<reference evidence="7" key="1">
    <citation type="submission" date="2015-04" db="UniProtKB">
        <authorList>
            <consortium name="EnsemblPlants"/>
        </authorList>
    </citation>
    <scope>IDENTIFICATION</scope>
</reference>
<dbReference type="EnsemblPlants" id="OPUNC12G13650.1">
    <property type="protein sequence ID" value="OPUNC12G13650.1"/>
    <property type="gene ID" value="OPUNC12G13650"/>
</dbReference>
<protein>
    <recommendedName>
        <fullName evidence="6">PNPLA domain-containing protein</fullName>
    </recommendedName>
</protein>
<dbReference type="GO" id="GO:0006629">
    <property type="term" value="P:lipid metabolic process"/>
    <property type="evidence" value="ECO:0007669"/>
    <property type="project" value="UniProtKB-KW"/>
</dbReference>
<comment type="caution">
    <text evidence="5">Lacks conserved residue(s) required for the propagation of feature annotation.</text>
</comment>
<evidence type="ECO:0000256" key="5">
    <source>
        <dbReference type="PROSITE-ProRule" id="PRU01161"/>
    </source>
</evidence>
<dbReference type="AlphaFoldDB" id="A0A0E0MNC6"/>
<evidence type="ECO:0000256" key="3">
    <source>
        <dbReference type="ARBA" id="ARBA00023098"/>
    </source>
</evidence>
<evidence type="ECO:0000313" key="7">
    <source>
        <dbReference type="EnsemblPlants" id="OPUNC12G13650.1"/>
    </source>
</evidence>
<dbReference type="GO" id="GO:0006952">
    <property type="term" value="P:defense response"/>
    <property type="evidence" value="ECO:0007669"/>
    <property type="project" value="UniProtKB-KW"/>
</dbReference>
<name>A0A0E0MNC6_ORYPU</name>
<dbReference type="PROSITE" id="PS51635">
    <property type="entry name" value="PNPLA"/>
    <property type="match status" value="1"/>
</dbReference>
<dbReference type="GO" id="GO:0004620">
    <property type="term" value="F:phospholipase activity"/>
    <property type="evidence" value="ECO:0007669"/>
    <property type="project" value="TreeGrafter"/>
</dbReference>
<dbReference type="SUPFAM" id="SSF52151">
    <property type="entry name" value="FabD/lysophospholipase-like"/>
    <property type="match status" value="1"/>
</dbReference>
<comment type="function">
    <text evidence="4">Possesses non-specific lipolytic acyl hydrolase (LAH) activity. Hydrolyzes phospholipids as well as galactolipids. May play a role in disease resistance.</text>
</comment>
<organism evidence="7">
    <name type="scientific">Oryza punctata</name>
    <name type="common">Red rice</name>
    <dbReference type="NCBI Taxonomy" id="4537"/>
    <lineage>
        <taxon>Eukaryota</taxon>
        <taxon>Viridiplantae</taxon>
        <taxon>Streptophyta</taxon>
        <taxon>Embryophyta</taxon>
        <taxon>Tracheophyta</taxon>
        <taxon>Spermatophyta</taxon>
        <taxon>Magnoliopsida</taxon>
        <taxon>Liliopsida</taxon>
        <taxon>Poales</taxon>
        <taxon>Poaceae</taxon>
        <taxon>BOP clade</taxon>
        <taxon>Oryzoideae</taxon>
        <taxon>Oryzeae</taxon>
        <taxon>Oryzinae</taxon>
        <taxon>Oryza</taxon>
    </lineage>
</organism>
<evidence type="ECO:0000256" key="4">
    <source>
        <dbReference type="ARBA" id="ARBA00025642"/>
    </source>
</evidence>
<keyword evidence="2" id="KW-0611">Plant defense</keyword>
<dbReference type="Proteomes" id="UP000026962">
    <property type="component" value="Chromosome 12"/>
</dbReference>
<dbReference type="InterPro" id="IPR016035">
    <property type="entry name" value="Acyl_Trfase/lysoPLipase"/>
</dbReference>
<dbReference type="PANTHER" id="PTHR32176:SF45">
    <property type="entry name" value="PATATIN"/>
    <property type="match status" value="1"/>
</dbReference>
<feature type="domain" description="PNPLA" evidence="6">
    <location>
        <begin position="2"/>
        <end position="82"/>
    </location>
</feature>
<dbReference type="PANTHER" id="PTHR32176">
    <property type="entry name" value="XYLOSE ISOMERASE"/>
    <property type="match status" value="1"/>
</dbReference>
<accession>A0A0E0MNC6</accession>
<proteinExistence type="inferred from homology"/>
<reference evidence="7" key="2">
    <citation type="submission" date="2018-05" db="EMBL/GenBank/DDBJ databases">
        <title>OpunRS2 (Oryza punctata Reference Sequence Version 2).</title>
        <authorList>
            <person name="Zhang J."/>
            <person name="Kudrna D."/>
            <person name="Lee S."/>
            <person name="Talag J."/>
            <person name="Welchert J."/>
            <person name="Wing R.A."/>
        </authorList>
    </citation>
    <scope>NUCLEOTIDE SEQUENCE [LARGE SCALE GENOMIC DNA]</scope>
</reference>
<dbReference type="GO" id="GO:0047372">
    <property type="term" value="F:monoacylglycerol lipase activity"/>
    <property type="evidence" value="ECO:0007669"/>
    <property type="project" value="TreeGrafter"/>
</dbReference>
<dbReference type="Gramene" id="OPUNC12G13650.1">
    <property type="protein sequence ID" value="OPUNC12G13650.1"/>
    <property type="gene ID" value="OPUNC12G13650"/>
</dbReference>
<evidence type="ECO:0000256" key="1">
    <source>
        <dbReference type="ARBA" id="ARBA00010240"/>
    </source>
</evidence>
<dbReference type="InterPro" id="IPR002641">
    <property type="entry name" value="PNPLA_dom"/>
</dbReference>
<sequence>MVVASGGIILGKVLEFLETELQRLDAPDARLADYFDYIARTSTGGLITMMLATPQEDGDGRWSWSSGAGLVSPTRAQLFVGR</sequence>
<keyword evidence="8" id="KW-1185">Reference proteome</keyword>
<dbReference type="STRING" id="4537.A0A0E0MNC6"/>
<evidence type="ECO:0000256" key="2">
    <source>
        <dbReference type="ARBA" id="ARBA00022821"/>
    </source>
</evidence>